<evidence type="ECO:0000256" key="1">
    <source>
        <dbReference type="ARBA" id="ARBA00009547"/>
    </source>
</evidence>
<keyword evidence="6" id="KW-1015">Disulfide bond</keyword>
<organism evidence="9 10">
    <name type="scientific">Mycena venus</name>
    <dbReference type="NCBI Taxonomy" id="2733690"/>
    <lineage>
        <taxon>Eukaryota</taxon>
        <taxon>Fungi</taxon>
        <taxon>Dikarya</taxon>
        <taxon>Basidiomycota</taxon>
        <taxon>Agaricomycotina</taxon>
        <taxon>Agaricomycetes</taxon>
        <taxon>Agaricomycetidae</taxon>
        <taxon>Agaricales</taxon>
        <taxon>Marasmiineae</taxon>
        <taxon>Mycenaceae</taxon>
        <taxon>Mycena</taxon>
    </lineage>
</organism>
<keyword evidence="10" id="KW-1185">Reference proteome</keyword>
<evidence type="ECO:0000256" key="8">
    <source>
        <dbReference type="SAM" id="SignalP"/>
    </source>
</evidence>
<dbReference type="OrthoDB" id="441446at2759"/>
<evidence type="ECO:0000256" key="2">
    <source>
        <dbReference type="ARBA" id="ARBA00022722"/>
    </source>
</evidence>
<feature type="chain" id="PRO_5034253346" evidence="8">
    <location>
        <begin position="18"/>
        <end position="347"/>
    </location>
</feature>
<dbReference type="PANTHER" id="PTHR33146:SF26">
    <property type="entry name" value="ENDONUCLEASE 4"/>
    <property type="match status" value="1"/>
</dbReference>
<protein>
    <submittedName>
        <fullName evidence="9">S1/P1 nuclease</fullName>
    </submittedName>
</protein>
<proteinExistence type="inferred from homology"/>
<dbReference type="InterPro" id="IPR003154">
    <property type="entry name" value="S1/P1nuclease"/>
</dbReference>
<evidence type="ECO:0000313" key="10">
    <source>
        <dbReference type="Proteomes" id="UP000620124"/>
    </source>
</evidence>
<gene>
    <name evidence="9" type="ORF">MVEN_01800400</name>
</gene>
<dbReference type="Pfam" id="PF02265">
    <property type="entry name" value="S1-P1_nuclease"/>
    <property type="match status" value="1"/>
</dbReference>
<keyword evidence="5" id="KW-0378">Hydrolase</keyword>
<name>A0A8H6XJ23_9AGAR</name>
<evidence type="ECO:0000313" key="9">
    <source>
        <dbReference type="EMBL" id="KAF7342128.1"/>
    </source>
</evidence>
<evidence type="ECO:0000256" key="3">
    <source>
        <dbReference type="ARBA" id="ARBA00022723"/>
    </source>
</evidence>
<keyword evidence="2" id="KW-0540">Nuclease</keyword>
<dbReference type="Gene3D" id="1.10.575.10">
    <property type="entry name" value="P1 Nuclease"/>
    <property type="match status" value="1"/>
</dbReference>
<dbReference type="Proteomes" id="UP000620124">
    <property type="component" value="Unassembled WGS sequence"/>
</dbReference>
<dbReference type="InterPro" id="IPR008947">
    <property type="entry name" value="PLipase_C/P1_nuclease_dom_sf"/>
</dbReference>
<dbReference type="GO" id="GO:0046872">
    <property type="term" value="F:metal ion binding"/>
    <property type="evidence" value="ECO:0007669"/>
    <property type="project" value="UniProtKB-KW"/>
</dbReference>
<evidence type="ECO:0000256" key="5">
    <source>
        <dbReference type="ARBA" id="ARBA00022801"/>
    </source>
</evidence>
<dbReference type="GO" id="GO:0016788">
    <property type="term" value="F:hydrolase activity, acting on ester bonds"/>
    <property type="evidence" value="ECO:0007669"/>
    <property type="project" value="InterPro"/>
</dbReference>
<dbReference type="GO" id="GO:0006308">
    <property type="term" value="P:DNA catabolic process"/>
    <property type="evidence" value="ECO:0007669"/>
    <property type="project" value="InterPro"/>
</dbReference>
<dbReference type="EMBL" id="JACAZI010000017">
    <property type="protein sequence ID" value="KAF7342128.1"/>
    <property type="molecule type" value="Genomic_DNA"/>
</dbReference>
<accession>A0A8H6XJ23</accession>
<dbReference type="CDD" id="cd11010">
    <property type="entry name" value="S1-P1_nuclease"/>
    <property type="match status" value="1"/>
</dbReference>
<dbReference type="GO" id="GO:0003676">
    <property type="term" value="F:nucleic acid binding"/>
    <property type="evidence" value="ECO:0007669"/>
    <property type="project" value="InterPro"/>
</dbReference>
<dbReference type="SUPFAM" id="SSF48537">
    <property type="entry name" value="Phospholipase C/P1 nuclease"/>
    <property type="match status" value="1"/>
</dbReference>
<feature type="signal peptide" evidence="8">
    <location>
        <begin position="1"/>
        <end position="17"/>
    </location>
</feature>
<dbReference type="PANTHER" id="PTHR33146">
    <property type="entry name" value="ENDONUCLEASE 4"/>
    <property type="match status" value="1"/>
</dbReference>
<sequence>MASYMLLGLATLQGVRAWGVLGHATVAYVAQNYLSADAASWAKGVLADTSTSYLANIASWADQYRTTTAGAWSAPLHFIDAEDNPPTSCNVNYARDCGAAGCVVSALANYTQRVGDGRLSAANTAEALRFLVHFVGDITQPLHDEAYEVGGNDISVHFNGFNDNLHADWDTYMPEQLIGGDSLADAQSWANTLISEINSGTYKSAKASWIAGDTVSDVVTTATRWATDANALVCTVVMPNGAAALTAMTDLYPTYYNGVIGTIELQIAKGGYRLANWLNLIYTNEIAKRDVIEAAEKRGDPRTLASVERRVVPESELDGRKFLPAPRPLSKAKLARAAVGYGCNHQH</sequence>
<keyword evidence="7" id="KW-0325">Glycoprotein</keyword>
<keyword evidence="4" id="KW-0255">Endonuclease</keyword>
<comment type="caution">
    <text evidence="9">The sequence shown here is derived from an EMBL/GenBank/DDBJ whole genome shotgun (WGS) entry which is preliminary data.</text>
</comment>
<evidence type="ECO:0000256" key="6">
    <source>
        <dbReference type="ARBA" id="ARBA00023157"/>
    </source>
</evidence>
<dbReference type="GO" id="GO:0004519">
    <property type="term" value="F:endonuclease activity"/>
    <property type="evidence" value="ECO:0007669"/>
    <property type="project" value="UniProtKB-KW"/>
</dbReference>
<evidence type="ECO:0000256" key="4">
    <source>
        <dbReference type="ARBA" id="ARBA00022759"/>
    </source>
</evidence>
<keyword evidence="3" id="KW-0479">Metal-binding</keyword>
<comment type="similarity">
    <text evidence="1">Belongs to the nuclease type I family.</text>
</comment>
<dbReference type="AlphaFoldDB" id="A0A8H6XJ23"/>
<keyword evidence="8" id="KW-0732">Signal</keyword>
<evidence type="ECO:0000256" key="7">
    <source>
        <dbReference type="ARBA" id="ARBA00023180"/>
    </source>
</evidence>
<reference evidence="9" key="1">
    <citation type="submission" date="2020-05" db="EMBL/GenBank/DDBJ databases">
        <title>Mycena genomes resolve the evolution of fungal bioluminescence.</title>
        <authorList>
            <person name="Tsai I.J."/>
        </authorList>
    </citation>
    <scope>NUCLEOTIDE SEQUENCE</scope>
    <source>
        <strain evidence="9">CCC161011</strain>
    </source>
</reference>